<reference evidence="2 3" key="1">
    <citation type="submission" date="2024-12" db="EMBL/GenBank/DDBJ databases">
        <authorList>
            <person name="Lee Y."/>
        </authorList>
    </citation>
    <scope>NUCLEOTIDE SEQUENCE [LARGE SCALE GENOMIC DNA]</scope>
    <source>
        <strain evidence="2 3">03SUJ4</strain>
    </source>
</reference>
<gene>
    <name evidence="2" type="ORF">ACK2TP_16060</name>
</gene>
<comment type="caution">
    <text evidence="2">The sequence shown here is derived from an EMBL/GenBank/DDBJ whole genome shotgun (WGS) entry which is preliminary data.</text>
</comment>
<feature type="signal peptide" evidence="1">
    <location>
        <begin position="1"/>
        <end position="21"/>
    </location>
</feature>
<dbReference type="EMBL" id="JBJYXY010000001">
    <property type="protein sequence ID" value="MFN2977285.1"/>
    <property type="molecule type" value="Genomic_DNA"/>
</dbReference>
<proteinExistence type="predicted"/>
<name>A0ABW9KNC1_9BACT</name>
<evidence type="ECO:0000313" key="3">
    <source>
        <dbReference type="Proteomes" id="UP001634747"/>
    </source>
</evidence>
<sequence length="179" mass="18285">MRLFALAAAVTLSLIPSLASASTIYNYTGQAYSSATTPYTTSEFVTGSFTVDTPLAANLTNGTVTPVSFSFNDGVQTITDQTAFSSSFGDLSTDANGNIIGYYIQIYNLAQGFIKLSNVGGGLSGDTVRLTVATSGSNTVAGAFQPIAASAAATPEPSGFVLLGTSALGLVGLVRRRLV</sequence>
<feature type="chain" id="PRO_5046835448" evidence="1">
    <location>
        <begin position="22"/>
        <end position="179"/>
    </location>
</feature>
<keyword evidence="3" id="KW-1185">Reference proteome</keyword>
<protein>
    <submittedName>
        <fullName evidence="2">PEP-CTERM sorting domain-containing protein</fullName>
    </submittedName>
</protein>
<dbReference type="Proteomes" id="UP001634747">
    <property type="component" value="Unassembled WGS sequence"/>
</dbReference>
<dbReference type="InterPro" id="IPR013424">
    <property type="entry name" value="Ice-binding_C"/>
</dbReference>
<accession>A0ABW9KNC1</accession>
<evidence type="ECO:0000256" key="1">
    <source>
        <dbReference type="SAM" id="SignalP"/>
    </source>
</evidence>
<keyword evidence="1" id="KW-0732">Signal</keyword>
<dbReference type="RefSeq" id="WP_263414546.1">
    <property type="nucleotide sequence ID" value="NZ_BAABBH010000001.1"/>
</dbReference>
<dbReference type="NCBIfam" id="TIGR02595">
    <property type="entry name" value="PEP_CTERM"/>
    <property type="match status" value="1"/>
</dbReference>
<evidence type="ECO:0000313" key="2">
    <source>
        <dbReference type="EMBL" id="MFN2977285.1"/>
    </source>
</evidence>
<organism evidence="2 3">
    <name type="scientific">Terriglobus aquaticus</name>
    <dbReference type="NCBI Taxonomy" id="940139"/>
    <lineage>
        <taxon>Bacteria</taxon>
        <taxon>Pseudomonadati</taxon>
        <taxon>Acidobacteriota</taxon>
        <taxon>Terriglobia</taxon>
        <taxon>Terriglobales</taxon>
        <taxon>Acidobacteriaceae</taxon>
        <taxon>Terriglobus</taxon>
    </lineage>
</organism>